<feature type="coiled-coil region" evidence="1">
    <location>
        <begin position="732"/>
        <end position="783"/>
    </location>
</feature>
<proteinExistence type="predicted"/>
<dbReference type="PANTHER" id="PTHR34452">
    <property type="entry name" value="MYOSIN HEAVY CHAIN-RELATED PROTEIN"/>
    <property type="match status" value="1"/>
</dbReference>
<feature type="coiled-coil region" evidence="1">
    <location>
        <begin position="266"/>
        <end position="335"/>
    </location>
</feature>
<name>A0A6A6KR25_HEVBR</name>
<feature type="coiled-coil region" evidence="1">
    <location>
        <begin position="1098"/>
        <end position="1125"/>
    </location>
</feature>
<feature type="coiled-coil region" evidence="1">
    <location>
        <begin position="361"/>
        <end position="440"/>
    </location>
</feature>
<sequence>MQKLQIALDDVHSLNDYKANCIAKCNDVTQQNRNLEVNLQNVTCENHCLVQKITEWEAQVMQYRGYESKYEACSAEKAELVCLLEKKTLENGILQQENLSLQDELKIVKIEFGEQASQKENLQNLVDFLRCKLQNLLASYKNKNINGLPLFCESDSQDLQSRDLTGVLMQLEELQHNACERILQLVEEKKCLMHEMDVAQLSTTTAESEIALMKQKFEHEIRSMVDKLDVSNALLQKLQLDIDIFADRLENRNLAHEISAFETLTAAELTKENHALMASLQEKNEECTNMASELKSLKESLQSLYDENQALVASSRDKTEEANSLKESLQSLHDENQALVASTQDKTDESSKLVSELSSLKESLQSLHDEKQTLIASLQNKIKESANLALELNHLKETLQSLDDEKQSLMASSQEKTKETAKLTSELNSLKENLQTLHDENQVLMVCSREKSEESSKLKLELNSLKECLQSVHNENQDLVVSSQDKTNECVQLASELNRLGESLRSLYDQLQEERRVRESLEIKITNQTSQLNEKEFQLLHLKKLVSDLELEKLRVCNLLSHYDDSLKSIREECCSLSGLETEICEVHELLIAADVKLIFTRTQYEDRVEELVLQLCSSDRQVTELLKKHIDLETTLTHCLANEAQYIEENANLLTSLNSIRSEIEASIAENSLLLEANRVTTAELEEYKHWAHNVVLRDFEGKSQQCQDVERLKHTMLSFEEETDNLMFSKEEMEVQVLVLKAKLDEQQAHIIAMEGYGDELMMLKKQCNELAQRLAEQILKTEEFRNLSVHLKELKDKADAECIQAREKREPEVPPVAMQESLRIAFIKEQYETRLQELKLQLSISKKHSEEMLWKLQDAIDEIENRKKSEACHLKKNEELGMEILKLESELQSVLSDKCERMNAYDLMKAEMECSLISLECCKEEKQKLEVCLQECNKEKSKLAVELAQMKELLENSKLAVNIQEGGNDGSCKGDCMSSDESVFRNVYQEDPIADASSFGRKSVDAAPTSGPTRDSALKCLEQDSSKNCGEAENTCPAPINTVGQTNTLVNMQLDQDVLVSSGVNGIQSPILLNQEKLLHSDMKHLALINEHFRAESLKSSMDHLSNELKRMKNENSLLQDNHGFHQKFPTLQREFMQLEKANEELGSMFPLFNEFSGTGNALERVLALEIELAEALQAKKQSSIHFQSSFLKQHSDEEAVFKSFRDINELIKDMLELKGRYTAVESELKEMHDRYSQLSLQFAEVEGERQKLMMTLKNVRASKKALHLNRSSSASVGDHSL</sequence>
<reference evidence="2 3" key="1">
    <citation type="journal article" date="2020" name="Mol. Plant">
        <title>The Chromosome-Based Rubber Tree Genome Provides New Insights into Spurge Genome Evolution and Rubber Biosynthesis.</title>
        <authorList>
            <person name="Liu J."/>
            <person name="Shi C."/>
            <person name="Shi C.C."/>
            <person name="Li W."/>
            <person name="Zhang Q.J."/>
            <person name="Zhang Y."/>
            <person name="Li K."/>
            <person name="Lu H.F."/>
            <person name="Shi C."/>
            <person name="Zhu S.T."/>
            <person name="Xiao Z.Y."/>
            <person name="Nan H."/>
            <person name="Yue Y."/>
            <person name="Zhu X.G."/>
            <person name="Wu Y."/>
            <person name="Hong X.N."/>
            <person name="Fan G.Y."/>
            <person name="Tong Y."/>
            <person name="Zhang D."/>
            <person name="Mao C.L."/>
            <person name="Liu Y.L."/>
            <person name="Hao S.J."/>
            <person name="Liu W.Q."/>
            <person name="Lv M.Q."/>
            <person name="Zhang H.B."/>
            <person name="Liu Y."/>
            <person name="Hu-Tang G.R."/>
            <person name="Wang J.P."/>
            <person name="Wang J.H."/>
            <person name="Sun Y.H."/>
            <person name="Ni S.B."/>
            <person name="Chen W.B."/>
            <person name="Zhang X.C."/>
            <person name="Jiao Y.N."/>
            <person name="Eichler E.E."/>
            <person name="Li G.H."/>
            <person name="Liu X."/>
            <person name="Gao L.Z."/>
        </authorList>
    </citation>
    <scope>NUCLEOTIDE SEQUENCE [LARGE SCALE GENOMIC DNA]</scope>
    <source>
        <strain evidence="3">cv. GT1</strain>
        <tissue evidence="2">Leaf</tissue>
    </source>
</reference>
<evidence type="ECO:0000313" key="3">
    <source>
        <dbReference type="Proteomes" id="UP000467840"/>
    </source>
</evidence>
<evidence type="ECO:0000313" key="2">
    <source>
        <dbReference type="EMBL" id="KAF2291470.1"/>
    </source>
</evidence>
<keyword evidence="1" id="KW-0175">Coiled coil</keyword>
<organism evidence="2 3">
    <name type="scientific">Hevea brasiliensis</name>
    <name type="common">Para rubber tree</name>
    <name type="synonym">Siphonia brasiliensis</name>
    <dbReference type="NCBI Taxonomy" id="3981"/>
    <lineage>
        <taxon>Eukaryota</taxon>
        <taxon>Viridiplantae</taxon>
        <taxon>Streptophyta</taxon>
        <taxon>Embryophyta</taxon>
        <taxon>Tracheophyta</taxon>
        <taxon>Spermatophyta</taxon>
        <taxon>Magnoliopsida</taxon>
        <taxon>eudicotyledons</taxon>
        <taxon>Gunneridae</taxon>
        <taxon>Pentapetalae</taxon>
        <taxon>rosids</taxon>
        <taxon>fabids</taxon>
        <taxon>Malpighiales</taxon>
        <taxon>Euphorbiaceae</taxon>
        <taxon>Crotonoideae</taxon>
        <taxon>Micrandreae</taxon>
        <taxon>Hevea</taxon>
    </lineage>
</organism>
<gene>
    <name evidence="2" type="ORF">GH714_024530</name>
</gene>
<accession>A0A6A6KR25</accession>
<dbReference type="PANTHER" id="PTHR34452:SF1">
    <property type="entry name" value="SPORULATION-SPECIFIC PROTEIN"/>
    <property type="match status" value="1"/>
</dbReference>
<dbReference type="Proteomes" id="UP000467840">
    <property type="component" value="Chromosome 2"/>
</dbReference>
<feature type="coiled-coil region" evidence="1">
    <location>
        <begin position="831"/>
        <end position="956"/>
    </location>
</feature>
<feature type="coiled-coil region" evidence="1">
    <location>
        <begin position="494"/>
        <end position="531"/>
    </location>
</feature>
<protein>
    <submittedName>
        <fullName evidence="2">Uncharacterized protein</fullName>
    </submittedName>
</protein>
<dbReference type="EMBL" id="JAAGAX010000015">
    <property type="protein sequence ID" value="KAF2291470.1"/>
    <property type="molecule type" value="Genomic_DNA"/>
</dbReference>
<keyword evidence="3" id="KW-1185">Reference proteome</keyword>
<comment type="caution">
    <text evidence="2">The sequence shown here is derived from an EMBL/GenBank/DDBJ whole genome shotgun (WGS) entry which is preliminary data.</text>
</comment>
<evidence type="ECO:0000256" key="1">
    <source>
        <dbReference type="SAM" id="Coils"/>
    </source>
</evidence>